<dbReference type="Pfam" id="PF00459">
    <property type="entry name" value="Inositol_P"/>
    <property type="match status" value="1"/>
</dbReference>
<dbReference type="OrthoDB" id="9772456at2"/>
<dbReference type="PROSITE" id="PS00629">
    <property type="entry name" value="IMP_1"/>
    <property type="match status" value="1"/>
</dbReference>
<evidence type="ECO:0000256" key="2">
    <source>
        <dbReference type="ARBA" id="ARBA00022801"/>
    </source>
</evidence>
<gene>
    <name evidence="5" type="ORF">EQG49_12280</name>
</gene>
<dbReference type="PANTHER" id="PTHR20854:SF4">
    <property type="entry name" value="INOSITOL-1-MONOPHOSPHATASE-RELATED"/>
    <property type="match status" value="1"/>
</dbReference>
<dbReference type="RefSeq" id="WP_133364252.1">
    <property type="nucleotide sequence ID" value="NZ_CP037940.1"/>
</dbReference>
<evidence type="ECO:0000256" key="3">
    <source>
        <dbReference type="ARBA" id="ARBA00022842"/>
    </source>
</evidence>
<dbReference type="CDD" id="cd01637">
    <property type="entry name" value="IMPase_like"/>
    <property type="match status" value="1"/>
</dbReference>
<feature type="binding site" evidence="4">
    <location>
        <position position="211"/>
    </location>
    <ligand>
        <name>Mg(2+)</name>
        <dbReference type="ChEBI" id="CHEBI:18420"/>
        <label>1</label>
        <note>catalytic</note>
    </ligand>
</feature>
<dbReference type="SUPFAM" id="SSF56655">
    <property type="entry name" value="Carbohydrate phosphatase"/>
    <property type="match status" value="1"/>
</dbReference>
<dbReference type="InterPro" id="IPR020583">
    <property type="entry name" value="Inositol_monoP_metal-BS"/>
</dbReference>
<sequence>MEQHQLAKIDNAVLGWLEEARENVYINLQSALMVSEKANRKDLVTNVDKSNEQYFMRKIHALDPEAQILGEEGFGDAIKNMQGHVWFVDPIDGTLNFVKQHDDFAIMLALYVDGVPTMGWIMDVDKNLTYHGGPNYGVFRNSEKLIIPENLPLSEGLIELSGNRLVHHQFRFEELAEASLGVRVIGSAGMSFIKVIEGKAIAYASKMKPWDFAAAKVLLETLKMPITTIDGKEIDMLSSNTVLGATPAAHSDIVRIELA</sequence>
<protein>
    <submittedName>
        <fullName evidence="5">Inositol monophosphatase family protein</fullName>
    </submittedName>
</protein>
<feature type="binding site" evidence="4">
    <location>
        <position position="91"/>
    </location>
    <ligand>
        <name>Mg(2+)</name>
        <dbReference type="ChEBI" id="CHEBI:18420"/>
        <label>1</label>
        <note>catalytic</note>
    </ligand>
</feature>
<dbReference type="GO" id="GO:0006020">
    <property type="term" value="P:inositol metabolic process"/>
    <property type="evidence" value="ECO:0007669"/>
    <property type="project" value="TreeGrafter"/>
</dbReference>
<dbReference type="KEGG" id="wei:EQG49_12280"/>
<keyword evidence="2" id="KW-0378">Hydrolase</keyword>
<evidence type="ECO:0000256" key="4">
    <source>
        <dbReference type="PIRSR" id="PIRSR600760-2"/>
    </source>
</evidence>
<accession>A0A4V1AIZ0</accession>
<evidence type="ECO:0000313" key="6">
    <source>
        <dbReference type="Proteomes" id="UP000292886"/>
    </source>
</evidence>
<dbReference type="AlphaFoldDB" id="A0A4V1AIZ0"/>
<dbReference type="Proteomes" id="UP000292886">
    <property type="component" value="Chromosome"/>
</dbReference>
<dbReference type="PRINTS" id="PR00377">
    <property type="entry name" value="IMPHPHTASES"/>
</dbReference>
<dbReference type="Gene3D" id="3.30.540.10">
    <property type="entry name" value="Fructose-1,6-Bisphosphatase, subunit A, domain 1"/>
    <property type="match status" value="1"/>
</dbReference>
<comment type="cofactor">
    <cofactor evidence="4">
        <name>Mg(2+)</name>
        <dbReference type="ChEBI" id="CHEBI:18420"/>
    </cofactor>
</comment>
<evidence type="ECO:0000313" key="5">
    <source>
        <dbReference type="EMBL" id="QBO37175.1"/>
    </source>
</evidence>
<dbReference type="PANTHER" id="PTHR20854">
    <property type="entry name" value="INOSITOL MONOPHOSPHATASE"/>
    <property type="match status" value="1"/>
</dbReference>
<dbReference type="EMBL" id="CP037940">
    <property type="protein sequence ID" value="QBO37175.1"/>
    <property type="molecule type" value="Genomic_DNA"/>
</dbReference>
<feature type="binding site" evidence="4">
    <location>
        <position position="71"/>
    </location>
    <ligand>
        <name>Mg(2+)</name>
        <dbReference type="ChEBI" id="CHEBI:18420"/>
        <label>1</label>
        <note>catalytic</note>
    </ligand>
</feature>
<organism evidence="5 6">
    <name type="scientific">Periweissella cryptocerci</name>
    <dbReference type="NCBI Taxonomy" id="2506420"/>
    <lineage>
        <taxon>Bacteria</taxon>
        <taxon>Bacillati</taxon>
        <taxon>Bacillota</taxon>
        <taxon>Bacilli</taxon>
        <taxon>Lactobacillales</taxon>
        <taxon>Lactobacillaceae</taxon>
        <taxon>Periweissella</taxon>
    </lineage>
</organism>
<name>A0A4V1AIZ0_9LACO</name>
<dbReference type="GO" id="GO:0046872">
    <property type="term" value="F:metal ion binding"/>
    <property type="evidence" value="ECO:0007669"/>
    <property type="project" value="UniProtKB-KW"/>
</dbReference>
<dbReference type="InterPro" id="IPR000760">
    <property type="entry name" value="Inositol_monophosphatase-like"/>
</dbReference>
<keyword evidence="6" id="KW-1185">Reference proteome</keyword>
<keyword evidence="1 4" id="KW-0479">Metal-binding</keyword>
<feature type="binding site" evidence="4">
    <location>
        <position position="92"/>
    </location>
    <ligand>
        <name>Mg(2+)</name>
        <dbReference type="ChEBI" id="CHEBI:18420"/>
        <label>1</label>
        <note>catalytic</note>
    </ligand>
</feature>
<dbReference type="GO" id="GO:0007165">
    <property type="term" value="P:signal transduction"/>
    <property type="evidence" value="ECO:0007669"/>
    <property type="project" value="TreeGrafter"/>
</dbReference>
<reference evidence="6" key="1">
    <citation type="submission" date="2019-03" db="EMBL/GenBank/DDBJ databases">
        <title>Weissella sp. 26KH-42 Genome sequencing.</title>
        <authorList>
            <person name="Heo J."/>
            <person name="Kim S.-J."/>
            <person name="Kim J.-S."/>
            <person name="Hong S.-B."/>
            <person name="Kwon S.-W."/>
        </authorList>
    </citation>
    <scope>NUCLEOTIDE SEQUENCE [LARGE SCALE GENOMIC DNA]</scope>
    <source>
        <strain evidence="6">26KH-42</strain>
    </source>
</reference>
<feature type="binding site" evidence="4">
    <location>
        <position position="89"/>
    </location>
    <ligand>
        <name>Mg(2+)</name>
        <dbReference type="ChEBI" id="CHEBI:18420"/>
        <label>1</label>
        <note>catalytic</note>
    </ligand>
</feature>
<proteinExistence type="predicted"/>
<dbReference type="Gene3D" id="3.40.190.80">
    <property type="match status" value="1"/>
</dbReference>
<keyword evidence="3 4" id="KW-0460">Magnesium</keyword>
<evidence type="ECO:0000256" key="1">
    <source>
        <dbReference type="ARBA" id="ARBA00022723"/>
    </source>
</evidence>
<dbReference type="GO" id="GO:0008934">
    <property type="term" value="F:inositol monophosphate 1-phosphatase activity"/>
    <property type="evidence" value="ECO:0007669"/>
    <property type="project" value="TreeGrafter"/>
</dbReference>